<dbReference type="EMBL" id="JAJNDB010000002">
    <property type="protein sequence ID" value="MCD2194657.1"/>
    <property type="molecule type" value="Genomic_DNA"/>
</dbReference>
<comment type="caution">
    <text evidence="3">The sequence shown here is derived from an EMBL/GenBank/DDBJ whole genome shotgun (WGS) entry which is preliminary data.</text>
</comment>
<keyword evidence="2" id="KW-1133">Transmembrane helix</keyword>
<dbReference type="Proteomes" id="UP001199469">
    <property type="component" value="Unassembled WGS sequence"/>
</dbReference>
<feature type="transmembrane region" description="Helical" evidence="2">
    <location>
        <begin position="47"/>
        <end position="66"/>
    </location>
</feature>
<gene>
    <name evidence="3" type="ORF">LQ327_14890</name>
</gene>
<organism evidence="3 4">
    <name type="scientific">Actinomycetospora endophytica</name>
    <dbReference type="NCBI Taxonomy" id="2291215"/>
    <lineage>
        <taxon>Bacteria</taxon>
        <taxon>Bacillati</taxon>
        <taxon>Actinomycetota</taxon>
        <taxon>Actinomycetes</taxon>
        <taxon>Pseudonocardiales</taxon>
        <taxon>Pseudonocardiaceae</taxon>
        <taxon>Actinomycetospora</taxon>
    </lineage>
</organism>
<dbReference type="RefSeq" id="WP_230734825.1">
    <property type="nucleotide sequence ID" value="NZ_JAJNDB010000002.1"/>
</dbReference>
<feature type="compositionally biased region" description="Polar residues" evidence="1">
    <location>
        <begin position="11"/>
        <end position="28"/>
    </location>
</feature>
<evidence type="ECO:0000313" key="4">
    <source>
        <dbReference type="Proteomes" id="UP001199469"/>
    </source>
</evidence>
<proteinExistence type="predicted"/>
<feature type="region of interest" description="Disordered" evidence="1">
    <location>
        <begin position="1"/>
        <end position="42"/>
    </location>
</feature>
<accession>A0ABS8P8Q8</accession>
<keyword evidence="4" id="KW-1185">Reference proteome</keyword>
<evidence type="ECO:0000313" key="3">
    <source>
        <dbReference type="EMBL" id="MCD2194657.1"/>
    </source>
</evidence>
<keyword evidence="2" id="KW-0812">Transmembrane</keyword>
<evidence type="ECO:0000256" key="1">
    <source>
        <dbReference type="SAM" id="MobiDB-lite"/>
    </source>
</evidence>
<name>A0ABS8P8Q8_9PSEU</name>
<keyword evidence="2" id="KW-0472">Membrane</keyword>
<sequence length="67" mass="6700">MTGGPGMGGDSFTNFTTGRAGQRRSSADQGPVEDVRPSEVGGIGTPSLVIALVVVLAVLALLLFAAL</sequence>
<evidence type="ECO:0008006" key="5">
    <source>
        <dbReference type="Google" id="ProtNLM"/>
    </source>
</evidence>
<protein>
    <recommendedName>
        <fullName evidence="5">Flagellin-like protein</fullName>
    </recommendedName>
</protein>
<evidence type="ECO:0000256" key="2">
    <source>
        <dbReference type="SAM" id="Phobius"/>
    </source>
</evidence>
<reference evidence="3 4" key="1">
    <citation type="submission" date="2021-11" db="EMBL/GenBank/DDBJ databases">
        <title>Draft genome sequence of Actinomycetospora sp. SF1 isolated from the rhizosphere soil.</title>
        <authorList>
            <person name="Duangmal K."/>
            <person name="Chantavorakit T."/>
        </authorList>
    </citation>
    <scope>NUCLEOTIDE SEQUENCE [LARGE SCALE GENOMIC DNA]</scope>
    <source>
        <strain evidence="3 4">TBRC 5722</strain>
    </source>
</reference>